<keyword evidence="4" id="KW-0677">Repeat</keyword>
<feature type="transmembrane region" description="Helical" evidence="7">
    <location>
        <begin position="477"/>
        <end position="499"/>
    </location>
</feature>
<keyword evidence="3 7" id="KW-0812">Transmembrane</keyword>
<reference evidence="9 10" key="1">
    <citation type="submission" date="2019-03" db="EMBL/GenBank/DDBJ databases">
        <title>Genomic Encyclopedia of Type Strains, Phase IV (KMG-IV): sequencing the most valuable type-strain genomes for metagenomic binning, comparative biology and taxonomic classification.</title>
        <authorList>
            <person name="Goeker M."/>
        </authorList>
    </citation>
    <scope>NUCLEOTIDE SEQUENCE [LARGE SCALE GENOMIC DNA]</scope>
    <source>
        <strain evidence="9 10">DSM 2132</strain>
    </source>
</reference>
<accession>A0A4R2PRJ5</accession>
<dbReference type="FunCoup" id="A0A4R2PRJ5">
    <property type="interactions" value="57"/>
</dbReference>
<evidence type="ECO:0000256" key="7">
    <source>
        <dbReference type="SAM" id="Phobius"/>
    </source>
</evidence>
<feature type="transmembrane region" description="Helical" evidence="7">
    <location>
        <begin position="190"/>
        <end position="212"/>
    </location>
</feature>
<sequence length="619" mass="65534">MVTLDPSFHMWVTFAIILAAIVSYALDRVALEMTSLATLVTLLVFFNLFPLTGSDGHMALTSRDLLAGFADPALVAILSLMVMGQGIVQTGALDNTIKRVVDLGAASPVLMTAVALLIVALLSGMLNNTPIVVIFIPIMAAFAKRAQLSPSRVMMPLSFAAVLGGNLTLIGSSTNLLAAGAYKSHTDNTIGFFDFTIAGAMMAAVGLAYVIFIAPRLLQDRAGLRATVAGGGRQFIVQLEVTPGSTLDGQTAKAGLFPGLKDMTVRMIVRREEALLPPFDDLSLKPGDQLIVAATRQALTDLLKASPGLLKGASEQGTAHAGDDEPKALPDVADRVMAEVVVAPASRMVGRSLSQIGFYAQTGCVVLGIQRRSRMIRQSMNTIRLEAGDTLLVMGSRADVKNLRSNRDVLLLEWSAEDMPTSHQEWIATGIFLGIVGVAATGVLPIAIAALTGATLLLAVGCLNIRQAARAVDQRIVLIVAAALAMGRAMEATGGAQFLTHSMLGLLQGSGPLVVISAFFLMVALMTNILSNYATAVLFTPIGVSIAQSLGVDPFLFVIAVIFGANCCFATPLGYQTNLLVMAPGHYRFADFLRVGTPMILVIWLFFTAMMWFYFGLGI</sequence>
<feature type="transmembrane region" description="Helical" evidence="7">
    <location>
        <begin position="33"/>
        <end position="53"/>
    </location>
</feature>
<evidence type="ECO:0000256" key="6">
    <source>
        <dbReference type="ARBA" id="ARBA00023136"/>
    </source>
</evidence>
<evidence type="ECO:0000313" key="9">
    <source>
        <dbReference type="EMBL" id="TCP38450.1"/>
    </source>
</evidence>
<feature type="transmembrane region" description="Helical" evidence="7">
    <location>
        <begin position="6"/>
        <end position="26"/>
    </location>
</feature>
<evidence type="ECO:0000313" key="10">
    <source>
        <dbReference type="Proteomes" id="UP000295399"/>
    </source>
</evidence>
<protein>
    <submittedName>
        <fullName evidence="9">Di/tricarboxylate transporter</fullName>
    </submittedName>
</protein>
<evidence type="ECO:0000256" key="5">
    <source>
        <dbReference type="ARBA" id="ARBA00022989"/>
    </source>
</evidence>
<dbReference type="RefSeq" id="WP_132706888.1">
    <property type="nucleotide sequence ID" value="NZ_JACIGF010000001.1"/>
</dbReference>
<dbReference type="Pfam" id="PF02080">
    <property type="entry name" value="TrkA_C"/>
    <property type="match status" value="2"/>
</dbReference>
<dbReference type="PANTHER" id="PTHR43652">
    <property type="entry name" value="BASIC AMINO ACID ANTIPORTER YFCC-RELATED"/>
    <property type="match status" value="1"/>
</dbReference>
<dbReference type="GO" id="GO:0005886">
    <property type="term" value="C:plasma membrane"/>
    <property type="evidence" value="ECO:0007669"/>
    <property type="project" value="TreeGrafter"/>
</dbReference>
<evidence type="ECO:0000256" key="2">
    <source>
        <dbReference type="ARBA" id="ARBA00022448"/>
    </source>
</evidence>
<feature type="domain" description="RCK C-terminal" evidence="8">
    <location>
        <begin position="224"/>
        <end position="308"/>
    </location>
</feature>
<dbReference type="Gene3D" id="3.30.70.1450">
    <property type="entry name" value="Regulator of K+ conductance, C-terminal domain"/>
    <property type="match status" value="2"/>
</dbReference>
<dbReference type="InterPro" id="IPR051679">
    <property type="entry name" value="DASS-Related_Transporters"/>
</dbReference>
<dbReference type="GO" id="GO:0006813">
    <property type="term" value="P:potassium ion transport"/>
    <property type="evidence" value="ECO:0007669"/>
    <property type="project" value="InterPro"/>
</dbReference>
<dbReference type="InterPro" id="IPR006037">
    <property type="entry name" value="RCK_C"/>
</dbReference>
<keyword evidence="5 7" id="KW-1133">Transmembrane helix</keyword>
<feature type="transmembrane region" description="Helical" evidence="7">
    <location>
        <begin position="446"/>
        <end position="465"/>
    </location>
</feature>
<dbReference type="Pfam" id="PF03600">
    <property type="entry name" value="CitMHS"/>
    <property type="match status" value="1"/>
</dbReference>
<feature type="transmembrane region" description="Helical" evidence="7">
    <location>
        <begin position="100"/>
        <end position="119"/>
    </location>
</feature>
<feature type="transmembrane region" description="Helical" evidence="7">
    <location>
        <begin position="511"/>
        <end position="534"/>
    </location>
</feature>
<organism evidence="9 10">
    <name type="scientific">Rhodothalassium salexigens DSM 2132</name>
    <dbReference type="NCBI Taxonomy" id="1188247"/>
    <lineage>
        <taxon>Bacteria</taxon>
        <taxon>Pseudomonadati</taxon>
        <taxon>Pseudomonadota</taxon>
        <taxon>Alphaproteobacteria</taxon>
        <taxon>Rhodothalassiales</taxon>
        <taxon>Rhodothalassiaceae</taxon>
        <taxon>Rhodothalassium</taxon>
    </lineage>
</organism>
<feature type="transmembrane region" description="Helical" evidence="7">
    <location>
        <begin position="155"/>
        <end position="178"/>
    </location>
</feature>
<evidence type="ECO:0000259" key="8">
    <source>
        <dbReference type="PROSITE" id="PS51202"/>
    </source>
</evidence>
<dbReference type="InParanoid" id="A0A4R2PRJ5"/>
<gene>
    <name evidence="9" type="ORF">EV659_101354</name>
</gene>
<evidence type="ECO:0000256" key="4">
    <source>
        <dbReference type="ARBA" id="ARBA00022737"/>
    </source>
</evidence>
<feature type="transmembrane region" description="Helical" evidence="7">
    <location>
        <begin position="125"/>
        <end position="143"/>
    </location>
</feature>
<dbReference type="InterPro" id="IPR036721">
    <property type="entry name" value="RCK_C_sf"/>
</dbReference>
<dbReference type="PANTHER" id="PTHR43652:SF2">
    <property type="entry name" value="BASIC AMINO ACID ANTIPORTER YFCC-RELATED"/>
    <property type="match status" value="1"/>
</dbReference>
<feature type="transmembrane region" description="Helical" evidence="7">
    <location>
        <begin position="595"/>
        <end position="615"/>
    </location>
</feature>
<feature type="transmembrane region" description="Helical" evidence="7">
    <location>
        <begin position="65"/>
        <end position="88"/>
    </location>
</feature>
<dbReference type="AlphaFoldDB" id="A0A4R2PRJ5"/>
<evidence type="ECO:0000256" key="3">
    <source>
        <dbReference type="ARBA" id="ARBA00022692"/>
    </source>
</evidence>
<dbReference type="OrthoDB" id="9809303at2"/>
<dbReference type="PROSITE" id="PS51202">
    <property type="entry name" value="RCK_C"/>
    <property type="match status" value="2"/>
</dbReference>
<name>A0A4R2PRJ5_RHOSA</name>
<dbReference type="GO" id="GO:0008324">
    <property type="term" value="F:monoatomic cation transmembrane transporter activity"/>
    <property type="evidence" value="ECO:0007669"/>
    <property type="project" value="InterPro"/>
</dbReference>
<dbReference type="InterPro" id="IPR004680">
    <property type="entry name" value="Cit_transptr-like_dom"/>
</dbReference>
<dbReference type="Proteomes" id="UP000295399">
    <property type="component" value="Unassembled WGS sequence"/>
</dbReference>
<feature type="transmembrane region" description="Helical" evidence="7">
    <location>
        <begin position="555"/>
        <end position="575"/>
    </location>
</feature>
<dbReference type="SUPFAM" id="SSF116726">
    <property type="entry name" value="TrkA C-terminal domain-like"/>
    <property type="match status" value="2"/>
</dbReference>
<keyword evidence="10" id="KW-1185">Reference proteome</keyword>
<dbReference type="EMBL" id="SLXO01000001">
    <property type="protein sequence ID" value="TCP38450.1"/>
    <property type="molecule type" value="Genomic_DNA"/>
</dbReference>
<evidence type="ECO:0000256" key="1">
    <source>
        <dbReference type="ARBA" id="ARBA00004141"/>
    </source>
</evidence>
<feature type="domain" description="RCK C-terminal" evidence="8">
    <location>
        <begin position="324"/>
        <end position="409"/>
    </location>
</feature>
<proteinExistence type="predicted"/>
<comment type="caution">
    <text evidence="9">The sequence shown here is derived from an EMBL/GenBank/DDBJ whole genome shotgun (WGS) entry which is preliminary data.</text>
</comment>
<keyword evidence="2" id="KW-0813">Transport</keyword>
<keyword evidence="6 7" id="KW-0472">Membrane</keyword>
<comment type="subcellular location">
    <subcellularLocation>
        <location evidence="1">Membrane</location>
        <topology evidence="1">Multi-pass membrane protein</topology>
    </subcellularLocation>
</comment>